<reference evidence="8" key="2">
    <citation type="submission" date="2018-07" db="EMBL/GenBank/DDBJ databases">
        <authorList>
            <person name="Quirk P.G."/>
            <person name="Krulwich T.A."/>
        </authorList>
    </citation>
    <scope>NUCLEOTIDE SEQUENCE</scope>
</reference>
<protein>
    <submittedName>
        <fullName evidence="7">CSON011988 protein</fullName>
    </submittedName>
</protein>
<comment type="subcellular location">
    <subcellularLocation>
        <location evidence="1">Cell projection</location>
        <location evidence="1">Cilium</location>
    </subcellularLocation>
    <subcellularLocation>
        <location evidence="2">Cytoplasm</location>
        <location evidence="2">Cytoskeleton</location>
    </subcellularLocation>
</comment>
<keyword evidence="3" id="KW-0963">Cytoplasm</keyword>
<proteinExistence type="inferred from homology"/>
<evidence type="ECO:0000256" key="4">
    <source>
        <dbReference type="ARBA" id="ARBA00023212"/>
    </source>
</evidence>
<evidence type="ECO:0000256" key="1">
    <source>
        <dbReference type="ARBA" id="ARBA00004138"/>
    </source>
</evidence>
<evidence type="ECO:0000256" key="6">
    <source>
        <dbReference type="ARBA" id="ARBA00034777"/>
    </source>
</evidence>
<evidence type="ECO:0000256" key="3">
    <source>
        <dbReference type="ARBA" id="ARBA00022490"/>
    </source>
</evidence>
<sequence>MGGKLVNMQHPPLSYAFVKEQINRINKGFCVQHDVYKPNLEEIPVTTKFWTKHESIPLKSTQENQHEIYMKMVEDRLMQGPKHKYDRPMVESHNYGWLIEPFVKYDARDRNMYHHPKPRHEITQVGEKIFAEKVTERPKYNGVPFKLG</sequence>
<evidence type="ECO:0000256" key="2">
    <source>
        <dbReference type="ARBA" id="ARBA00004245"/>
    </source>
</evidence>
<dbReference type="GO" id="GO:0005929">
    <property type="term" value="C:cilium"/>
    <property type="evidence" value="ECO:0007669"/>
    <property type="project" value="UniProtKB-SubCell"/>
</dbReference>
<dbReference type="InterPro" id="IPR029214">
    <property type="entry name" value="CFAP144"/>
</dbReference>
<dbReference type="Pfam" id="PF14886">
    <property type="entry name" value="FAM183"/>
    <property type="match status" value="1"/>
</dbReference>
<dbReference type="VEuPathDB" id="VectorBase:CSON011988"/>
<dbReference type="EMBL" id="UFQS01000547">
    <property type="protein sequence ID" value="SSX04786.1"/>
    <property type="molecule type" value="Genomic_DNA"/>
</dbReference>
<organism evidence="7">
    <name type="scientific">Culicoides sonorensis</name>
    <name type="common">Biting midge</name>
    <dbReference type="NCBI Taxonomy" id="179676"/>
    <lineage>
        <taxon>Eukaryota</taxon>
        <taxon>Metazoa</taxon>
        <taxon>Ecdysozoa</taxon>
        <taxon>Arthropoda</taxon>
        <taxon>Hexapoda</taxon>
        <taxon>Insecta</taxon>
        <taxon>Pterygota</taxon>
        <taxon>Neoptera</taxon>
        <taxon>Endopterygota</taxon>
        <taxon>Diptera</taxon>
        <taxon>Nematocera</taxon>
        <taxon>Chironomoidea</taxon>
        <taxon>Ceratopogonidae</taxon>
        <taxon>Ceratopogoninae</taxon>
        <taxon>Culicoides</taxon>
        <taxon>Monoculicoides</taxon>
    </lineage>
</organism>
<accession>A0A336KIM4</accession>
<evidence type="ECO:0000313" key="7">
    <source>
        <dbReference type="EMBL" id="SSX04786.1"/>
    </source>
</evidence>
<name>A0A336KIM4_CULSO</name>
<dbReference type="OMA" id="AKGPHSK"/>
<evidence type="ECO:0000313" key="8">
    <source>
        <dbReference type="EMBL" id="SSX25149.1"/>
    </source>
</evidence>
<dbReference type="EMBL" id="UFQT01000547">
    <property type="protein sequence ID" value="SSX25149.1"/>
    <property type="molecule type" value="Genomic_DNA"/>
</dbReference>
<dbReference type="AlphaFoldDB" id="A0A336KIM4"/>
<comment type="similarity">
    <text evidence="6">Belongs to the CFAP144 family.</text>
</comment>
<reference evidence="7" key="1">
    <citation type="submission" date="2018-04" db="EMBL/GenBank/DDBJ databases">
        <authorList>
            <person name="Go L.Y."/>
            <person name="Mitchell J.A."/>
        </authorList>
    </citation>
    <scope>NUCLEOTIDE SEQUENCE</scope>
    <source>
        <tissue evidence="7">Whole organism</tissue>
    </source>
</reference>
<keyword evidence="5" id="KW-0966">Cell projection</keyword>
<keyword evidence="4" id="KW-0206">Cytoskeleton</keyword>
<evidence type="ECO:0000256" key="5">
    <source>
        <dbReference type="ARBA" id="ARBA00023273"/>
    </source>
</evidence>
<dbReference type="GO" id="GO:0005856">
    <property type="term" value="C:cytoskeleton"/>
    <property type="evidence" value="ECO:0007669"/>
    <property type="project" value="UniProtKB-SubCell"/>
</dbReference>
<gene>
    <name evidence="7" type="primary">CSON011988</name>
</gene>